<sequence length="90" mass="10584">MAGTIRGAGKLESQIYCIKYTLFCFNVVLWKVWRISRIQLWASRLVRQLRQLFFIWRRELSANPNECSGREDLELSSGGLRSWCPPLSNY</sequence>
<evidence type="ECO:0000256" key="1">
    <source>
        <dbReference type="SAM" id="MobiDB-lite"/>
    </source>
</evidence>
<name>A0A4C1Y7B4_EUMVA</name>
<comment type="caution">
    <text evidence="2">The sequence shown here is derived from an EMBL/GenBank/DDBJ whole genome shotgun (WGS) entry which is preliminary data.</text>
</comment>
<keyword evidence="3" id="KW-1185">Reference proteome</keyword>
<protein>
    <submittedName>
        <fullName evidence="2">Uncharacterized protein</fullName>
    </submittedName>
</protein>
<organism evidence="2 3">
    <name type="scientific">Eumeta variegata</name>
    <name type="common">Bagworm moth</name>
    <name type="synonym">Eumeta japonica</name>
    <dbReference type="NCBI Taxonomy" id="151549"/>
    <lineage>
        <taxon>Eukaryota</taxon>
        <taxon>Metazoa</taxon>
        <taxon>Ecdysozoa</taxon>
        <taxon>Arthropoda</taxon>
        <taxon>Hexapoda</taxon>
        <taxon>Insecta</taxon>
        <taxon>Pterygota</taxon>
        <taxon>Neoptera</taxon>
        <taxon>Endopterygota</taxon>
        <taxon>Lepidoptera</taxon>
        <taxon>Glossata</taxon>
        <taxon>Ditrysia</taxon>
        <taxon>Tineoidea</taxon>
        <taxon>Psychidae</taxon>
        <taxon>Oiketicinae</taxon>
        <taxon>Eumeta</taxon>
    </lineage>
</organism>
<feature type="region of interest" description="Disordered" evidence="1">
    <location>
        <begin position="68"/>
        <end position="90"/>
    </location>
</feature>
<proteinExistence type="predicted"/>
<evidence type="ECO:0000313" key="3">
    <source>
        <dbReference type="Proteomes" id="UP000299102"/>
    </source>
</evidence>
<dbReference type="OrthoDB" id="7483623at2759"/>
<gene>
    <name evidence="2" type="ORF">EVAR_52910_1</name>
</gene>
<dbReference type="EMBL" id="BGZK01001086">
    <property type="protein sequence ID" value="GBP70784.1"/>
    <property type="molecule type" value="Genomic_DNA"/>
</dbReference>
<dbReference type="AlphaFoldDB" id="A0A4C1Y7B4"/>
<dbReference type="Proteomes" id="UP000299102">
    <property type="component" value="Unassembled WGS sequence"/>
</dbReference>
<evidence type="ECO:0000313" key="2">
    <source>
        <dbReference type="EMBL" id="GBP70784.1"/>
    </source>
</evidence>
<reference evidence="2 3" key="1">
    <citation type="journal article" date="2019" name="Commun. Biol.">
        <title>The bagworm genome reveals a unique fibroin gene that provides high tensile strength.</title>
        <authorList>
            <person name="Kono N."/>
            <person name="Nakamura H."/>
            <person name="Ohtoshi R."/>
            <person name="Tomita M."/>
            <person name="Numata K."/>
            <person name="Arakawa K."/>
        </authorList>
    </citation>
    <scope>NUCLEOTIDE SEQUENCE [LARGE SCALE GENOMIC DNA]</scope>
</reference>
<accession>A0A4C1Y7B4</accession>